<accession>A0A7J5YUA2</accession>
<sequence>MHLALRKRVEKMASDLMNVAALGRPFTLGMLYDARSDTLVPGFKLWDDIVLQASVTESYQPFNDFVVSGSDTTESKSSLLNIEASLKASFMSGLIQVGGSAKYLNDEKKFKNQSRVTSVQSYHQLQGVVSYSTQIDEPQQRDLIKNGLATHVVTGILYGANAFFVFDSEKLEDRELQDMRAACKL</sequence>
<gene>
    <name evidence="2" type="ORF">F7725_013734</name>
</gene>
<dbReference type="PANTHER" id="PTHR31594:SF16">
    <property type="entry name" value="SI:CH211-281L24.3"/>
    <property type="match status" value="1"/>
</dbReference>
<evidence type="ECO:0000259" key="1">
    <source>
        <dbReference type="Pfam" id="PF24674"/>
    </source>
</evidence>
<evidence type="ECO:0000313" key="3">
    <source>
        <dbReference type="Proteomes" id="UP000518266"/>
    </source>
</evidence>
<dbReference type="EMBL" id="JAAKFY010000008">
    <property type="protein sequence ID" value="KAF3853046.1"/>
    <property type="molecule type" value="Genomic_DNA"/>
</dbReference>
<feature type="domain" description="SNTX MACPF/CDC-like" evidence="1">
    <location>
        <begin position="20"/>
        <end position="166"/>
    </location>
</feature>
<dbReference type="PANTHER" id="PTHR31594">
    <property type="entry name" value="AIG1-TYPE G DOMAIN-CONTAINING PROTEIN"/>
    <property type="match status" value="1"/>
</dbReference>
<dbReference type="InterPro" id="IPR056072">
    <property type="entry name" value="SNTX_MACPF/CDC-like_dom"/>
</dbReference>
<dbReference type="AlphaFoldDB" id="A0A7J5YUA2"/>
<dbReference type="OrthoDB" id="8954335at2759"/>
<dbReference type="Proteomes" id="UP000518266">
    <property type="component" value="Unassembled WGS sequence"/>
</dbReference>
<proteinExistence type="predicted"/>
<comment type="caution">
    <text evidence="2">The sequence shown here is derived from an EMBL/GenBank/DDBJ whole genome shotgun (WGS) entry which is preliminary data.</text>
</comment>
<evidence type="ECO:0000313" key="2">
    <source>
        <dbReference type="EMBL" id="KAF3853046.1"/>
    </source>
</evidence>
<name>A0A7J5YUA2_DISMA</name>
<dbReference type="Pfam" id="PF24674">
    <property type="entry name" value="MACPF_SNTX"/>
    <property type="match status" value="1"/>
</dbReference>
<dbReference type="InterPro" id="IPR052090">
    <property type="entry name" value="Cytolytic_pore-forming_toxin"/>
</dbReference>
<reference evidence="2 3" key="1">
    <citation type="submission" date="2020-03" db="EMBL/GenBank/DDBJ databases">
        <title>Dissostichus mawsoni Genome sequencing and assembly.</title>
        <authorList>
            <person name="Park H."/>
        </authorList>
    </citation>
    <scope>NUCLEOTIDE SEQUENCE [LARGE SCALE GENOMIC DNA]</scope>
    <source>
        <strain evidence="2">DM0001</strain>
        <tissue evidence="2">Muscle</tissue>
    </source>
</reference>
<keyword evidence="3" id="KW-1185">Reference proteome</keyword>
<organism evidence="2 3">
    <name type="scientific">Dissostichus mawsoni</name>
    <name type="common">Antarctic cod</name>
    <dbReference type="NCBI Taxonomy" id="36200"/>
    <lineage>
        <taxon>Eukaryota</taxon>
        <taxon>Metazoa</taxon>
        <taxon>Chordata</taxon>
        <taxon>Craniata</taxon>
        <taxon>Vertebrata</taxon>
        <taxon>Euteleostomi</taxon>
        <taxon>Actinopterygii</taxon>
        <taxon>Neopterygii</taxon>
        <taxon>Teleostei</taxon>
        <taxon>Neoteleostei</taxon>
        <taxon>Acanthomorphata</taxon>
        <taxon>Eupercaria</taxon>
        <taxon>Perciformes</taxon>
        <taxon>Notothenioidei</taxon>
        <taxon>Nototheniidae</taxon>
        <taxon>Dissostichus</taxon>
    </lineage>
</organism>
<protein>
    <recommendedName>
        <fullName evidence="1">SNTX MACPF/CDC-like domain-containing protein</fullName>
    </recommendedName>
</protein>